<evidence type="ECO:0000256" key="3">
    <source>
        <dbReference type="ARBA" id="ARBA00022898"/>
    </source>
</evidence>
<dbReference type="InterPro" id="IPR004839">
    <property type="entry name" value="Aminotransferase_I/II_large"/>
</dbReference>
<dbReference type="SUPFAM" id="SSF53383">
    <property type="entry name" value="PLP-dependent transferases"/>
    <property type="match status" value="1"/>
</dbReference>
<keyword evidence="4 7" id="KW-0456">Lyase</keyword>
<evidence type="ECO:0000259" key="6">
    <source>
        <dbReference type="Pfam" id="PF00155"/>
    </source>
</evidence>
<dbReference type="Proteomes" id="UP000219020">
    <property type="component" value="Unassembled WGS sequence"/>
</dbReference>
<dbReference type="GO" id="GO:0030170">
    <property type="term" value="F:pyridoxal phosphate binding"/>
    <property type="evidence" value="ECO:0007669"/>
    <property type="project" value="InterPro"/>
</dbReference>
<comment type="cofactor">
    <cofactor evidence="1">
        <name>pyridoxal 5'-phosphate</name>
        <dbReference type="ChEBI" id="CHEBI:597326"/>
    </cofactor>
</comment>
<dbReference type="NCBIfam" id="TIGR04350">
    <property type="entry name" value="C_S_lyase_PatB"/>
    <property type="match status" value="1"/>
</dbReference>
<dbReference type="Gene3D" id="3.40.640.10">
    <property type="entry name" value="Type I PLP-dependent aspartate aminotransferase-like (Major domain)"/>
    <property type="match status" value="1"/>
</dbReference>
<dbReference type="PANTHER" id="PTHR43525:SF1">
    <property type="entry name" value="PROTEIN MALY"/>
    <property type="match status" value="1"/>
</dbReference>
<name>A0A2A5T7D2_9GAMM</name>
<proteinExistence type="inferred from homology"/>
<dbReference type="RefSeq" id="WP_097355744.1">
    <property type="nucleotide sequence ID" value="NZ_CAWNJE010000035.1"/>
</dbReference>
<evidence type="ECO:0000256" key="4">
    <source>
        <dbReference type="ARBA" id="ARBA00023239"/>
    </source>
</evidence>
<evidence type="ECO:0000313" key="8">
    <source>
        <dbReference type="Proteomes" id="UP000219020"/>
    </source>
</evidence>
<dbReference type="OrthoDB" id="3224382at2"/>
<protein>
    <recommendedName>
        <fullName evidence="2">cysteine-S-conjugate beta-lyase</fullName>
        <ecNumber evidence="2">4.4.1.13</ecNumber>
    </recommendedName>
</protein>
<evidence type="ECO:0000313" key="7">
    <source>
        <dbReference type="EMBL" id="PCS24083.1"/>
    </source>
</evidence>
<dbReference type="PANTHER" id="PTHR43525">
    <property type="entry name" value="PROTEIN MALY"/>
    <property type="match status" value="1"/>
</dbReference>
<comment type="caution">
    <text evidence="7">The sequence shown here is derived from an EMBL/GenBank/DDBJ whole genome shotgun (WGS) entry which is preliminary data.</text>
</comment>
<comment type="similarity">
    <text evidence="5">Belongs to the class-II pyridoxal-phosphate-dependent aminotransferase family. MalY/PatB cystathionine beta-lyase subfamily.</text>
</comment>
<dbReference type="CDD" id="cd00609">
    <property type="entry name" value="AAT_like"/>
    <property type="match status" value="1"/>
</dbReference>
<dbReference type="EMBL" id="NBYY01000006">
    <property type="protein sequence ID" value="PCS24083.1"/>
    <property type="molecule type" value="Genomic_DNA"/>
</dbReference>
<dbReference type="Pfam" id="PF00155">
    <property type="entry name" value="Aminotran_1_2"/>
    <property type="match status" value="1"/>
</dbReference>
<sequence>MDSALQSINYNFDVEIDRTNSSSNKWDKYRDQDILPMWVADCDFKSPPSVMKALHERIAHGVFGYTHASERLTNLFIARMADKYNWHVEPEWVVYLPGSVCGLNLAARALTESGQTIISPSPVYPPLISSAKFANKPLIKAPVVLKNGRWLPDHETAGKLLTNQSGLLLVCNPLNPGGTVYRREELEATLSFVEKYNLFVCSDEIHCDLILDKHLTHIPFASLNKSAAERCITLMSPSKTFNIAGLGVSVAIIPNNELRQRFIKVKRGIVPNVNVLAFTAAEAAYAYGEGWLQAQVRYLANHRDLLKEEINALPGTTLEHIEATYLAWIDCSELPVNNPHQFFEQSGVGLSPGIDFGNRAFVRLNFGCTRKTLEYALNRMKHAVFAL</sequence>
<dbReference type="InterPro" id="IPR015424">
    <property type="entry name" value="PyrdxlP-dep_Trfase"/>
</dbReference>
<keyword evidence="8" id="KW-1185">Reference proteome</keyword>
<accession>A0A2A5T7D2</accession>
<dbReference type="AlphaFoldDB" id="A0A2A5T7D2"/>
<feature type="domain" description="Aminotransferase class I/classII large" evidence="6">
    <location>
        <begin position="40"/>
        <end position="379"/>
    </location>
</feature>
<evidence type="ECO:0000256" key="5">
    <source>
        <dbReference type="ARBA" id="ARBA00037974"/>
    </source>
</evidence>
<dbReference type="InterPro" id="IPR027619">
    <property type="entry name" value="C-S_lyase_PatB-like"/>
</dbReference>
<keyword evidence="3" id="KW-0663">Pyridoxal phosphate</keyword>
<dbReference type="GeneID" id="66950890"/>
<evidence type="ECO:0000256" key="1">
    <source>
        <dbReference type="ARBA" id="ARBA00001933"/>
    </source>
</evidence>
<dbReference type="GO" id="GO:0047804">
    <property type="term" value="F:cysteine-S-conjugate beta-lyase activity"/>
    <property type="evidence" value="ECO:0007669"/>
    <property type="project" value="UniProtKB-EC"/>
</dbReference>
<gene>
    <name evidence="7" type="ORF">BTN49_0276</name>
</gene>
<organism evidence="7 8">
    <name type="scientific">Candidatus Enterovibrio escicola</name>
    <dbReference type="NCBI Taxonomy" id="1927127"/>
    <lineage>
        <taxon>Bacteria</taxon>
        <taxon>Pseudomonadati</taxon>
        <taxon>Pseudomonadota</taxon>
        <taxon>Gammaproteobacteria</taxon>
        <taxon>Vibrionales</taxon>
        <taxon>Vibrionaceae</taxon>
        <taxon>Enterovibrio</taxon>
    </lineage>
</organism>
<dbReference type="EC" id="4.4.1.13" evidence="2"/>
<dbReference type="InterPro" id="IPR015421">
    <property type="entry name" value="PyrdxlP-dep_Trfase_major"/>
</dbReference>
<reference evidence="8" key="1">
    <citation type="submission" date="2017-04" db="EMBL/GenBank/DDBJ databases">
        <title>Genome evolution of the luminous symbionts of deep sea anglerfish.</title>
        <authorList>
            <person name="Hendry T.A."/>
        </authorList>
    </citation>
    <scope>NUCLEOTIDE SEQUENCE [LARGE SCALE GENOMIC DNA]</scope>
</reference>
<evidence type="ECO:0000256" key="2">
    <source>
        <dbReference type="ARBA" id="ARBA00012224"/>
    </source>
</evidence>
<dbReference type="Gene3D" id="3.90.1150.10">
    <property type="entry name" value="Aspartate Aminotransferase, domain 1"/>
    <property type="match status" value="1"/>
</dbReference>
<dbReference type="InterPro" id="IPR015422">
    <property type="entry name" value="PyrdxlP-dep_Trfase_small"/>
</dbReference>
<dbReference type="InterPro" id="IPR051798">
    <property type="entry name" value="Class-II_PLP-Dep_Aminotrans"/>
</dbReference>